<dbReference type="GO" id="GO:0071555">
    <property type="term" value="P:cell wall organization"/>
    <property type="evidence" value="ECO:0007669"/>
    <property type="project" value="UniProtKB-KW"/>
</dbReference>
<dbReference type="SUPFAM" id="SSF53756">
    <property type="entry name" value="UDP-Glycosyltransferase/glycogen phosphorylase"/>
    <property type="match status" value="1"/>
</dbReference>
<dbReference type="EC" id="2.4.1.227" evidence="10"/>
<evidence type="ECO:0000256" key="3">
    <source>
        <dbReference type="ARBA" id="ARBA00022676"/>
    </source>
</evidence>
<feature type="compositionally biased region" description="Polar residues" evidence="11">
    <location>
        <begin position="14"/>
        <end position="26"/>
    </location>
</feature>
<dbReference type="KEGG" id="msto:MSTO_02480"/>
<keyword evidence="1 10" id="KW-1003">Cell membrane</keyword>
<feature type="binding site" evidence="10">
    <location>
        <position position="328"/>
    </location>
    <ligand>
        <name>UDP-N-acetyl-alpha-D-glucosamine</name>
        <dbReference type="ChEBI" id="CHEBI:57705"/>
    </ligand>
</feature>
<dbReference type="Gene3D" id="3.40.50.2000">
    <property type="entry name" value="Glycogen Phosphorylase B"/>
    <property type="match status" value="2"/>
</dbReference>
<accession>A0A7I7Q152</accession>
<feature type="domain" description="Glycosyl transferase family 28 C-terminal" evidence="13">
    <location>
        <begin position="225"/>
        <end position="385"/>
    </location>
</feature>
<dbReference type="GO" id="GO:0008360">
    <property type="term" value="P:regulation of cell shape"/>
    <property type="evidence" value="ECO:0007669"/>
    <property type="project" value="UniProtKB-KW"/>
</dbReference>
<evidence type="ECO:0000256" key="4">
    <source>
        <dbReference type="ARBA" id="ARBA00022679"/>
    </source>
</evidence>
<dbReference type="GO" id="GO:0005975">
    <property type="term" value="P:carbohydrate metabolic process"/>
    <property type="evidence" value="ECO:0007669"/>
    <property type="project" value="InterPro"/>
</dbReference>
<keyword evidence="6 10" id="KW-0573">Peptidoglycan synthesis</keyword>
<keyword evidence="7 10" id="KW-0472">Membrane</keyword>
<evidence type="ECO:0000256" key="10">
    <source>
        <dbReference type="HAMAP-Rule" id="MF_00033"/>
    </source>
</evidence>
<evidence type="ECO:0000256" key="11">
    <source>
        <dbReference type="SAM" id="MobiDB-lite"/>
    </source>
</evidence>
<dbReference type="GO" id="GO:0050511">
    <property type="term" value="F:undecaprenyldiphospho-muramoylpentapeptide beta-N-acetylglucosaminyltransferase activity"/>
    <property type="evidence" value="ECO:0007669"/>
    <property type="project" value="UniProtKB-UniRule"/>
</dbReference>
<dbReference type="EMBL" id="AP022587">
    <property type="protein sequence ID" value="BBY20043.1"/>
    <property type="molecule type" value="Genomic_DNA"/>
</dbReference>
<comment type="catalytic activity">
    <reaction evidence="10">
        <text>di-trans,octa-cis-undecaprenyl diphospho-N-acetyl-alpha-D-muramoyl-L-alanyl-D-glutamyl-meso-2,6-diaminopimeloyl-D-alanyl-D-alanine + UDP-N-acetyl-alpha-D-glucosamine = di-trans,octa-cis-undecaprenyl diphospho-[N-acetyl-alpha-D-glucosaminyl-(1-&gt;4)]-N-acetyl-alpha-D-muramoyl-L-alanyl-D-glutamyl-meso-2,6-diaminopimeloyl-D-alanyl-D-alanine + UDP + H(+)</text>
        <dbReference type="Rhea" id="RHEA:31227"/>
        <dbReference type="ChEBI" id="CHEBI:15378"/>
        <dbReference type="ChEBI" id="CHEBI:57705"/>
        <dbReference type="ChEBI" id="CHEBI:58223"/>
        <dbReference type="ChEBI" id="CHEBI:61387"/>
        <dbReference type="ChEBI" id="CHEBI:61388"/>
        <dbReference type="EC" id="2.4.1.227"/>
    </reaction>
</comment>
<keyword evidence="2 10" id="KW-0132">Cell division</keyword>
<dbReference type="CDD" id="cd03785">
    <property type="entry name" value="GT28_MurG"/>
    <property type="match status" value="1"/>
</dbReference>
<dbReference type="UniPathway" id="UPA00219"/>
<name>A0A7I7Q152_9MYCO</name>
<dbReference type="Pfam" id="PF03033">
    <property type="entry name" value="Glyco_transf_28"/>
    <property type="match status" value="1"/>
</dbReference>
<protein>
    <recommendedName>
        <fullName evidence="10">UDP-N-acetylglucosamine--N-acetylmuramyl-(pentapeptide) pyrophosphoryl-undecaprenol N-acetylglucosamine transferase</fullName>
        <ecNumber evidence="10">2.4.1.227</ecNumber>
    </recommendedName>
    <alternativeName>
        <fullName evidence="10">Undecaprenyl-PP-MurNAc-pentapeptide-UDPGlcNAc GlcNAc transferase</fullName>
    </alternativeName>
</protein>
<keyword evidence="4 10" id="KW-0808">Transferase</keyword>
<dbReference type="HAMAP" id="MF_00033">
    <property type="entry name" value="MurG"/>
    <property type="match status" value="1"/>
</dbReference>
<feature type="region of interest" description="Disordered" evidence="11">
    <location>
        <begin position="1"/>
        <end position="26"/>
    </location>
</feature>
<dbReference type="PANTHER" id="PTHR21015">
    <property type="entry name" value="UDP-N-ACETYLGLUCOSAMINE--N-ACETYLMURAMYL-(PENTAPEPTIDE) PYROPHOSPHORYL-UNDECAPRENOL N-ACETYLGLUCOSAMINE TRANSFERASE 1"/>
    <property type="match status" value="1"/>
</dbReference>
<dbReference type="InterPro" id="IPR007235">
    <property type="entry name" value="Glyco_trans_28_C"/>
</dbReference>
<sequence>MNHTIKEPAGGQGVSPSPAGTASSARPSVKAGLSVVLAGGGTAGHVEPAMAVADALRALDPQVRITALGTARGLETRLVPARGYHLELITPVPLPRKPGGDLARLPPRVWRAVRETRAVLDSVDADVVVGFGGYVALPAYLAARGIPGIRRRVPVLIHEANARAGLANRVGARSADRVLSAVPDSGLRHAEVVGVPVRAAITTLDRAALRARARAHFGFAEDARVLLVFGGSQGAVSLNRAVSAAAADLAAAGVSVLHAHGPKNTLELREPEAGDPPYRAVPYLDRMDLAYAAADLAICRSGAMTVAEVSAVGLPAIYVPLPIGNGEQRLNALPVVNAGGGMVVPDAALTPDVVAREVAGLLTDPPRLATMTAAAARVGHRDAALQVAEAALDIARQARDSGPLSGRRGGKTP</sequence>
<dbReference type="AlphaFoldDB" id="A0A7I7Q152"/>
<comment type="pathway">
    <text evidence="10">Cell wall biogenesis; peptidoglycan biosynthesis.</text>
</comment>
<keyword evidence="8 10" id="KW-0131">Cell cycle</keyword>
<evidence type="ECO:0000313" key="14">
    <source>
        <dbReference type="EMBL" id="BBY20043.1"/>
    </source>
</evidence>
<dbReference type="GO" id="GO:0005886">
    <property type="term" value="C:plasma membrane"/>
    <property type="evidence" value="ECO:0007669"/>
    <property type="project" value="UniProtKB-SubCell"/>
</dbReference>
<keyword evidence="9 10" id="KW-0961">Cell wall biogenesis/degradation</keyword>
<evidence type="ECO:0000256" key="9">
    <source>
        <dbReference type="ARBA" id="ARBA00023316"/>
    </source>
</evidence>
<keyword evidence="3 10" id="KW-0328">Glycosyltransferase</keyword>
<evidence type="ECO:0000256" key="8">
    <source>
        <dbReference type="ARBA" id="ARBA00023306"/>
    </source>
</evidence>
<feature type="binding site" evidence="10">
    <location>
        <begin position="42"/>
        <end position="44"/>
    </location>
    <ligand>
        <name>UDP-N-acetyl-alpha-D-glucosamine</name>
        <dbReference type="ChEBI" id="CHEBI:57705"/>
    </ligand>
</feature>
<organism evidence="14 15">
    <name type="scientific">Mycobacterium stomatepiae</name>
    <dbReference type="NCBI Taxonomy" id="470076"/>
    <lineage>
        <taxon>Bacteria</taxon>
        <taxon>Bacillati</taxon>
        <taxon>Actinomycetota</taxon>
        <taxon>Actinomycetes</taxon>
        <taxon>Mycobacteriales</taxon>
        <taxon>Mycobacteriaceae</taxon>
        <taxon>Mycobacterium</taxon>
        <taxon>Mycobacterium simiae complex</taxon>
    </lineage>
</organism>
<evidence type="ECO:0000313" key="15">
    <source>
        <dbReference type="Proteomes" id="UP000467130"/>
    </source>
</evidence>
<dbReference type="Pfam" id="PF04101">
    <property type="entry name" value="Glyco_tran_28_C"/>
    <property type="match status" value="1"/>
</dbReference>
<reference evidence="14 15" key="1">
    <citation type="journal article" date="2019" name="Emerg. Microbes Infect.">
        <title>Comprehensive subspecies identification of 175 nontuberculous mycobacteria species based on 7547 genomic profiles.</title>
        <authorList>
            <person name="Matsumoto Y."/>
            <person name="Kinjo T."/>
            <person name="Motooka D."/>
            <person name="Nabeya D."/>
            <person name="Jung N."/>
            <person name="Uechi K."/>
            <person name="Horii T."/>
            <person name="Iida T."/>
            <person name="Fujita J."/>
            <person name="Nakamura S."/>
        </authorList>
    </citation>
    <scope>NUCLEOTIDE SEQUENCE [LARGE SCALE GENOMIC DNA]</scope>
    <source>
        <strain evidence="14 15">JCM 17783</strain>
    </source>
</reference>
<keyword evidence="5 10" id="KW-0133">Cell shape</keyword>
<dbReference type="InterPro" id="IPR006009">
    <property type="entry name" value="GlcNAc_MurG"/>
</dbReference>
<evidence type="ECO:0000259" key="13">
    <source>
        <dbReference type="Pfam" id="PF04101"/>
    </source>
</evidence>
<comment type="subcellular location">
    <subcellularLocation>
        <location evidence="10">Cell membrane</location>
        <topology evidence="10">Peripheral membrane protein</topology>
        <orientation evidence="10">Cytoplasmic side</orientation>
    </subcellularLocation>
</comment>
<gene>
    <name evidence="10 14" type="primary">murG</name>
    <name evidence="14" type="ORF">MSTO_02480</name>
</gene>
<comment type="caution">
    <text evidence="10">Lacks conserved residue(s) required for the propagation of feature annotation.</text>
</comment>
<keyword evidence="15" id="KW-1185">Reference proteome</keyword>
<dbReference type="GO" id="GO:0051301">
    <property type="term" value="P:cell division"/>
    <property type="evidence" value="ECO:0007669"/>
    <property type="project" value="UniProtKB-KW"/>
</dbReference>
<dbReference type="GO" id="GO:0009252">
    <property type="term" value="P:peptidoglycan biosynthetic process"/>
    <property type="evidence" value="ECO:0007669"/>
    <property type="project" value="UniProtKB-UniRule"/>
</dbReference>
<proteinExistence type="inferred from homology"/>
<evidence type="ECO:0000256" key="6">
    <source>
        <dbReference type="ARBA" id="ARBA00022984"/>
    </source>
</evidence>
<evidence type="ECO:0000256" key="7">
    <source>
        <dbReference type="ARBA" id="ARBA00023136"/>
    </source>
</evidence>
<evidence type="ECO:0000256" key="2">
    <source>
        <dbReference type="ARBA" id="ARBA00022618"/>
    </source>
</evidence>
<dbReference type="PANTHER" id="PTHR21015:SF22">
    <property type="entry name" value="GLYCOSYLTRANSFERASE"/>
    <property type="match status" value="1"/>
</dbReference>
<comment type="function">
    <text evidence="10">Cell wall formation. Catalyzes the transfer of a GlcNAc subunit on undecaprenyl-pyrophosphoryl-MurNAc-pentapeptide (lipid intermediate I) to form undecaprenyl-pyrophosphoryl-MurNAc-(pentapeptide)GlcNAc (lipid intermediate II).</text>
</comment>
<feature type="binding site" evidence="10">
    <location>
        <position position="161"/>
    </location>
    <ligand>
        <name>UDP-N-acetyl-alpha-D-glucosamine</name>
        <dbReference type="ChEBI" id="CHEBI:57705"/>
    </ligand>
</feature>
<evidence type="ECO:0000259" key="12">
    <source>
        <dbReference type="Pfam" id="PF03033"/>
    </source>
</evidence>
<evidence type="ECO:0000256" key="1">
    <source>
        <dbReference type="ARBA" id="ARBA00022475"/>
    </source>
</evidence>
<dbReference type="RefSeq" id="WP_163788206.1">
    <property type="nucleotide sequence ID" value="NZ_AP022587.1"/>
</dbReference>
<dbReference type="NCBIfam" id="TIGR01133">
    <property type="entry name" value="murG"/>
    <property type="match status" value="1"/>
</dbReference>
<feature type="domain" description="Glycosyltransferase family 28 N-terminal" evidence="12">
    <location>
        <begin position="35"/>
        <end position="179"/>
    </location>
</feature>
<feature type="binding site" evidence="10">
    <location>
        <position position="198"/>
    </location>
    <ligand>
        <name>UDP-N-acetyl-alpha-D-glucosamine</name>
        <dbReference type="ChEBI" id="CHEBI:57705"/>
    </ligand>
</feature>
<feature type="binding site" evidence="10">
    <location>
        <position position="232"/>
    </location>
    <ligand>
        <name>UDP-N-acetyl-alpha-D-glucosamine</name>
        <dbReference type="ChEBI" id="CHEBI:57705"/>
    </ligand>
</feature>
<comment type="similarity">
    <text evidence="10">Belongs to the glycosyltransferase 28 family. MurG subfamily.</text>
</comment>
<evidence type="ECO:0000256" key="5">
    <source>
        <dbReference type="ARBA" id="ARBA00022960"/>
    </source>
</evidence>
<dbReference type="Proteomes" id="UP000467130">
    <property type="component" value="Chromosome"/>
</dbReference>
<dbReference type="InterPro" id="IPR004276">
    <property type="entry name" value="GlycoTrans_28_N"/>
</dbReference>